<accession>A0ACB8XFV2</accession>
<organism evidence="1 2">
    <name type="scientific">Arctium lappa</name>
    <name type="common">Greater burdock</name>
    <name type="synonym">Lappa major</name>
    <dbReference type="NCBI Taxonomy" id="4217"/>
    <lineage>
        <taxon>Eukaryota</taxon>
        <taxon>Viridiplantae</taxon>
        <taxon>Streptophyta</taxon>
        <taxon>Embryophyta</taxon>
        <taxon>Tracheophyta</taxon>
        <taxon>Spermatophyta</taxon>
        <taxon>Magnoliopsida</taxon>
        <taxon>eudicotyledons</taxon>
        <taxon>Gunneridae</taxon>
        <taxon>Pentapetalae</taxon>
        <taxon>asterids</taxon>
        <taxon>campanulids</taxon>
        <taxon>Asterales</taxon>
        <taxon>Asteraceae</taxon>
        <taxon>Carduoideae</taxon>
        <taxon>Cardueae</taxon>
        <taxon>Arctiinae</taxon>
        <taxon>Arctium</taxon>
    </lineage>
</organism>
<dbReference type="EMBL" id="CM042064">
    <property type="protein sequence ID" value="KAI3666014.1"/>
    <property type="molecule type" value="Genomic_DNA"/>
</dbReference>
<protein>
    <submittedName>
        <fullName evidence="1">Uncharacterized protein</fullName>
    </submittedName>
</protein>
<gene>
    <name evidence="1" type="ORF">L6452_44652</name>
</gene>
<reference evidence="2" key="1">
    <citation type="journal article" date="2022" name="Mol. Ecol. Resour.">
        <title>The genomes of chicory, endive, great burdock and yacon provide insights into Asteraceae palaeo-polyploidization history and plant inulin production.</title>
        <authorList>
            <person name="Fan W."/>
            <person name="Wang S."/>
            <person name="Wang H."/>
            <person name="Wang A."/>
            <person name="Jiang F."/>
            <person name="Liu H."/>
            <person name="Zhao H."/>
            <person name="Xu D."/>
            <person name="Zhang Y."/>
        </authorList>
    </citation>
    <scope>NUCLEOTIDE SEQUENCE [LARGE SCALE GENOMIC DNA]</scope>
    <source>
        <strain evidence="2">cv. Niubang</strain>
    </source>
</reference>
<proteinExistence type="predicted"/>
<reference evidence="1 2" key="2">
    <citation type="journal article" date="2022" name="Mol. Ecol. Resour.">
        <title>The genomes of chicory, endive, great burdock and yacon provide insights into Asteraceae paleo-polyploidization history and plant inulin production.</title>
        <authorList>
            <person name="Fan W."/>
            <person name="Wang S."/>
            <person name="Wang H."/>
            <person name="Wang A."/>
            <person name="Jiang F."/>
            <person name="Liu H."/>
            <person name="Zhao H."/>
            <person name="Xu D."/>
            <person name="Zhang Y."/>
        </authorList>
    </citation>
    <scope>NUCLEOTIDE SEQUENCE [LARGE SCALE GENOMIC DNA]</scope>
    <source>
        <strain evidence="2">cv. Niubang</strain>
    </source>
</reference>
<sequence>MPPTYFPLRWESTGDQWWYASPIDWAAANGHYDLVRELLRLDGNHLIKLSSLRRIHRLEVVWDDEEQFDDVAKNRSLVAQKLLHEGDTKRGKNSLIGSGYGGWLLYTAASAGDLPFVRELLHKDPLLVFGEGEYGVTDILYAAARSKNTEVFRLVYDFAMSPRFMASNGRELEEHIGEIPSAYKQEMKNRAVHALARGGNLNILKELLGDCSDDTVSGYRDIQGSTILHTAAGRGQVEVVKYLVSSYDIIDSVDKQGNTALHVAASRGHISVVDILIRASPSSVQSKNNAGETFLHTAVTGFQTPTFRRLDRQIVLMKQLVCSKAFNIEEIINATDNEGRTALHLAIHGNIDSDLVELLMTVCSINVNKRDNHGLTPLDLLKQRPSSASSEMLKRQLISAGAILGNQDYTARKILASHLRKGSGGGSPGTTFVVADSEIFLHSGTENTPSTACGTPVLTMNVAEPSQLNSNPNPNSESKSPNKKKHKGIKRFLRWPKTRKTGDEGGNLTRKATELPVPLRQRYSKPSSPSNNKRSLAARSNLASPTAKKKLASGLVNGVMQATPHVNRRSRSNSFSRSSISSHNSHSGIEIAGSSQMFDDGITNKEEGAVNNRRSVNQYFCFGGSRLPLESGTSDRQQQHEIYDRYVLSTA</sequence>
<evidence type="ECO:0000313" key="1">
    <source>
        <dbReference type="EMBL" id="KAI3666014.1"/>
    </source>
</evidence>
<name>A0ACB8XFV2_ARCLA</name>
<evidence type="ECO:0000313" key="2">
    <source>
        <dbReference type="Proteomes" id="UP001055879"/>
    </source>
</evidence>
<dbReference type="Proteomes" id="UP001055879">
    <property type="component" value="Linkage Group LG18"/>
</dbReference>
<comment type="caution">
    <text evidence="1">The sequence shown here is derived from an EMBL/GenBank/DDBJ whole genome shotgun (WGS) entry which is preliminary data.</text>
</comment>
<keyword evidence="2" id="KW-1185">Reference proteome</keyword>